<feature type="region of interest" description="Disordered" evidence="2">
    <location>
        <begin position="248"/>
        <end position="291"/>
    </location>
</feature>
<reference evidence="3" key="1">
    <citation type="journal article" date="2005" name="Mol. Cell. Biol.">
        <title>REM1, a new type of long terminal repeat retrotransposon in Chlamydomonas reinhardtii.</title>
        <authorList>
            <person name="Perez-Alegre M."/>
            <person name="Dubus A."/>
            <person name="Fernandez E."/>
        </authorList>
    </citation>
    <scope>NUCLEOTIDE SEQUENCE</scope>
</reference>
<dbReference type="EMBL" id="AY227352">
    <property type="protein sequence ID" value="AAO73550.1"/>
    <property type="molecule type" value="Genomic_DNA"/>
</dbReference>
<feature type="compositionally biased region" description="Low complexity" evidence="2">
    <location>
        <begin position="495"/>
        <end position="506"/>
    </location>
</feature>
<evidence type="ECO:0000256" key="1">
    <source>
        <dbReference type="SAM" id="Coils"/>
    </source>
</evidence>
<name>Q84UZ4_CHLRE</name>
<evidence type="ECO:0000256" key="2">
    <source>
        <dbReference type="SAM" id="MobiDB-lite"/>
    </source>
</evidence>
<evidence type="ECO:0000313" key="3">
    <source>
        <dbReference type="EMBL" id="AAO73550.1"/>
    </source>
</evidence>
<feature type="region of interest" description="Disordered" evidence="2">
    <location>
        <begin position="33"/>
        <end position="56"/>
    </location>
</feature>
<organism evidence="3">
    <name type="scientific">Chlamydomonas reinhardtii</name>
    <name type="common">Chlamydomonas smithii</name>
    <dbReference type="NCBI Taxonomy" id="3055"/>
    <lineage>
        <taxon>Eukaryota</taxon>
        <taxon>Viridiplantae</taxon>
        <taxon>Chlorophyta</taxon>
        <taxon>core chlorophytes</taxon>
        <taxon>Chlorophyceae</taxon>
        <taxon>CS clade</taxon>
        <taxon>Chlamydomonadales</taxon>
        <taxon>Chlamydomonadaceae</taxon>
        <taxon>Chlamydomonas</taxon>
    </lineage>
</organism>
<sequence length="556" mass="62300">MDWRRSNKPSHGVRYLRAMRTFMLLQALARENGDDRGRSEPGSSNDAYGPSAPTNLHIRFDDDGNPVANDPANMQMVNEAAAAGGSADGGRVPSPHADPAVKNYVDARLAQCATSGRVNNIESTANAANQNAEIAMQSAAQAKDQARAAAEEAKKASDLAQRAVNDLVVVNSKLDQLLAVNKQPNSRQLQLLKMVKSAKHASKQFPDLFKNTSPQEHTVAQIMVGMTEFTEAEVREAVQLLWNYKEPNKRAADSEPDNSESSSDSEVSESEGQARSTEKRPGYRVPMPKSFSGKVTGDASVETWFDRVQRYCKRMKMNLLEAFWDFLIDKAAEWGQFHLKRHEDGTAPLTEASLRALFIKQFGDPNRNPSMQARDKLIRKEHEWQPQVDDWRTYTQRFLNLCRDIFDLTESEKILYYLSGLPSSLRSACAVDAQHKDWESYAALEDYVYGEVKIWKERQSRNKRGPELNLIDTSHRNSTQARKKHKGNDKGAKKGAGPSRSGRGPRTWTCWECKETFEDKPSLDKHTAAPPRNCMEKTLANAEKRAAAMKAKLGQK</sequence>
<feature type="coiled-coil region" evidence="1">
    <location>
        <begin position="125"/>
        <end position="163"/>
    </location>
</feature>
<proteinExistence type="predicted"/>
<accession>Q84UZ4</accession>
<protein>
    <submittedName>
        <fullName evidence="3">Putative gag-polyprotein</fullName>
    </submittedName>
</protein>
<feature type="region of interest" description="Disordered" evidence="2">
    <location>
        <begin position="465"/>
        <end position="507"/>
    </location>
</feature>
<keyword evidence="1" id="KW-0175">Coiled coil</keyword>
<dbReference type="AlphaFoldDB" id="Q84UZ4"/>